<accession>A0A1D2QL77</accession>
<organism evidence="1 2">
    <name type="scientific">Candidatus Endobugula sertula</name>
    <name type="common">Bugula neritina bacterial symbiont</name>
    <dbReference type="NCBI Taxonomy" id="62101"/>
    <lineage>
        <taxon>Bacteria</taxon>
        <taxon>Pseudomonadati</taxon>
        <taxon>Pseudomonadota</taxon>
        <taxon>Gammaproteobacteria</taxon>
        <taxon>Cellvibrionales</taxon>
        <taxon>Cellvibrionaceae</taxon>
        <taxon>Candidatus Endobugula</taxon>
    </lineage>
</organism>
<dbReference type="Gene3D" id="2.160.10.10">
    <property type="entry name" value="Hexapeptide repeat proteins"/>
    <property type="match status" value="1"/>
</dbReference>
<evidence type="ECO:0000313" key="1">
    <source>
        <dbReference type="EMBL" id="ODS22323.1"/>
    </source>
</evidence>
<dbReference type="PANTHER" id="PTHR42811">
    <property type="entry name" value="SERINE ACETYLTRANSFERASE"/>
    <property type="match status" value="1"/>
</dbReference>
<dbReference type="Proteomes" id="UP000242502">
    <property type="component" value="Unassembled WGS sequence"/>
</dbReference>
<protein>
    <recommendedName>
        <fullName evidence="3">Serine acetyltransferase</fullName>
    </recommendedName>
</protein>
<gene>
    <name evidence="1" type="ORF">AB835_14830</name>
</gene>
<dbReference type="InterPro" id="IPR001451">
    <property type="entry name" value="Hexapep"/>
</dbReference>
<dbReference type="InterPro" id="IPR011004">
    <property type="entry name" value="Trimer_LpxA-like_sf"/>
</dbReference>
<dbReference type="Pfam" id="PF00132">
    <property type="entry name" value="Hexapep"/>
    <property type="match status" value="1"/>
</dbReference>
<dbReference type="STRING" id="62101.AB835_14830"/>
<dbReference type="SUPFAM" id="SSF51161">
    <property type="entry name" value="Trimeric LpxA-like enzymes"/>
    <property type="match status" value="1"/>
</dbReference>
<dbReference type="AlphaFoldDB" id="A0A1D2QL77"/>
<dbReference type="EMBL" id="MDLC01000103">
    <property type="protein sequence ID" value="ODS22323.1"/>
    <property type="molecule type" value="Genomic_DNA"/>
</dbReference>
<reference evidence="1 2" key="1">
    <citation type="journal article" date="2016" name="Appl. Environ. Microbiol.">
        <title>Lack of Overt Genome Reduction in the Bryostatin-Producing Bryozoan Symbiont "Candidatus Endobugula sertula".</title>
        <authorList>
            <person name="Miller I.J."/>
            <person name="Vanee N."/>
            <person name="Fong S.S."/>
            <person name="Lim-Fong G.E."/>
            <person name="Kwan J.C."/>
        </authorList>
    </citation>
    <scope>NUCLEOTIDE SEQUENCE [LARGE SCALE GENOMIC DNA]</scope>
    <source>
        <strain evidence="1">AB1-4</strain>
    </source>
</reference>
<evidence type="ECO:0000313" key="2">
    <source>
        <dbReference type="Proteomes" id="UP000242502"/>
    </source>
</evidence>
<sequence length="144" mass="16248">MFVCNKNFDISNELKEMYAALISSRGKLKSGVEIHYRAKIQEHFVLDHGYDTVIGETTEIGNHCYILGGVILGARGISSNDNIKWHPTIGNNVEIGAFSNILGPVNIDDNTFIGPHCTIYRKYPQNEKVINQQYKHQIATVREQ</sequence>
<evidence type="ECO:0008006" key="3">
    <source>
        <dbReference type="Google" id="ProtNLM"/>
    </source>
</evidence>
<proteinExistence type="predicted"/>
<comment type="caution">
    <text evidence="1">The sequence shown here is derived from an EMBL/GenBank/DDBJ whole genome shotgun (WGS) entry which is preliminary data.</text>
</comment>
<name>A0A1D2QL77_9GAMM</name>